<reference evidence="1 2" key="1">
    <citation type="journal article" date="2021" name="BMC Genomics">
        <title>Datura genome reveals duplications of psychoactive alkaloid biosynthetic genes and high mutation rate following tissue culture.</title>
        <authorList>
            <person name="Rajewski A."/>
            <person name="Carter-House D."/>
            <person name="Stajich J."/>
            <person name="Litt A."/>
        </authorList>
    </citation>
    <scope>NUCLEOTIDE SEQUENCE [LARGE SCALE GENOMIC DNA]</scope>
    <source>
        <strain evidence="1">AR-01</strain>
    </source>
</reference>
<organism evidence="1 2">
    <name type="scientific">Datura stramonium</name>
    <name type="common">Jimsonweed</name>
    <name type="synonym">Common thornapple</name>
    <dbReference type="NCBI Taxonomy" id="4076"/>
    <lineage>
        <taxon>Eukaryota</taxon>
        <taxon>Viridiplantae</taxon>
        <taxon>Streptophyta</taxon>
        <taxon>Embryophyta</taxon>
        <taxon>Tracheophyta</taxon>
        <taxon>Spermatophyta</taxon>
        <taxon>Magnoliopsida</taxon>
        <taxon>eudicotyledons</taxon>
        <taxon>Gunneridae</taxon>
        <taxon>Pentapetalae</taxon>
        <taxon>asterids</taxon>
        <taxon>lamiids</taxon>
        <taxon>Solanales</taxon>
        <taxon>Solanaceae</taxon>
        <taxon>Solanoideae</taxon>
        <taxon>Datureae</taxon>
        <taxon>Datura</taxon>
    </lineage>
</organism>
<name>A0ABS8SEC6_DATST</name>
<gene>
    <name evidence="1" type="ORF">HAX54_034512</name>
</gene>
<protein>
    <submittedName>
        <fullName evidence="1">Uncharacterized protein</fullName>
    </submittedName>
</protein>
<comment type="caution">
    <text evidence="1">The sequence shown here is derived from an EMBL/GenBank/DDBJ whole genome shotgun (WGS) entry which is preliminary data.</text>
</comment>
<dbReference type="Proteomes" id="UP000823775">
    <property type="component" value="Unassembled WGS sequence"/>
</dbReference>
<evidence type="ECO:0000313" key="2">
    <source>
        <dbReference type="Proteomes" id="UP000823775"/>
    </source>
</evidence>
<keyword evidence="2" id="KW-1185">Reference proteome</keyword>
<accession>A0ABS8SEC6</accession>
<sequence length="70" mass="7597">MRLAKEARPAEAARRAEAANFAAALKYIKLSLILLGLKLDFAAFVASRTRIGILGRLDSMARPTWHSTGA</sequence>
<proteinExistence type="predicted"/>
<dbReference type="EMBL" id="JACEIK010000446">
    <property type="protein sequence ID" value="MCD7457221.1"/>
    <property type="molecule type" value="Genomic_DNA"/>
</dbReference>
<evidence type="ECO:0000313" key="1">
    <source>
        <dbReference type="EMBL" id="MCD7457221.1"/>
    </source>
</evidence>